<feature type="non-terminal residue" evidence="2">
    <location>
        <position position="1"/>
    </location>
</feature>
<dbReference type="EMBL" id="CAJVPQ010013142">
    <property type="protein sequence ID" value="CAG8734631.1"/>
    <property type="molecule type" value="Genomic_DNA"/>
</dbReference>
<protein>
    <submittedName>
        <fullName evidence="2">8580_t:CDS:1</fullName>
    </submittedName>
</protein>
<accession>A0A9N9IIB8</accession>
<evidence type="ECO:0000256" key="1">
    <source>
        <dbReference type="SAM" id="MobiDB-lite"/>
    </source>
</evidence>
<evidence type="ECO:0000313" key="3">
    <source>
        <dbReference type="Proteomes" id="UP000789570"/>
    </source>
</evidence>
<feature type="region of interest" description="Disordered" evidence="1">
    <location>
        <begin position="28"/>
        <end position="52"/>
    </location>
</feature>
<keyword evidence="3" id="KW-1185">Reference proteome</keyword>
<organism evidence="2 3">
    <name type="scientific">Funneliformis caledonium</name>
    <dbReference type="NCBI Taxonomy" id="1117310"/>
    <lineage>
        <taxon>Eukaryota</taxon>
        <taxon>Fungi</taxon>
        <taxon>Fungi incertae sedis</taxon>
        <taxon>Mucoromycota</taxon>
        <taxon>Glomeromycotina</taxon>
        <taxon>Glomeromycetes</taxon>
        <taxon>Glomerales</taxon>
        <taxon>Glomeraceae</taxon>
        <taxon>Funneliformis</taxon>
    </lineage>
</organism>
<dbReference type="Proteomes" id="UP000789570">
    <property type="component" value="Unassembled WGS sequence"/>
</dbReference>
<reference evidence="2" key="1">
    <citation type="submission" date="2021-06" db="EMBL/GenBank/DDBJ databases">
        <authorList>
            <person name="Kallberg Y."/>
            <person name="Tangrot J."/>
            <person name="Rosling A."/>
        </authorList>
    </citation>
    <scope>NUCLEOTIDE SEQUENCE</scope>
    <source>
        <strain evidence="2">UK204</strain>
    </source>
</reference>
<dbReference type="AlphaFoldDB" id="A0A9N9IIB8"/>
<gene>
    <name evidence="2" type="ORF">FCALED_LOCUS15218</name>
</gene>
<comment type="caution">
    <text evidence="2">The sequence shown here is derived from an EMBL/GenBank/DDBJ whole genome shotgun (WGS) entry which is preliminary data.</text>
</comment>
<name>A0A9N9IIB8_9GLOM</name>
<sequence>PGSSKNMAEKTYSSYSVYIMDSAYEQYDDRGRSQKKTFDNRPQLEKLRTRKR</sequence>
<proteinExistence type="predicted"/>
<evidence type="ECO:0000313" key="2">
    <source>
        <dbReference type="EMBL" id="CAG8734631.1"/>
    </source>
</evidence>